<dbReference type="GO" id="GO:0005875">
    <property type="term" value="C:microtubule associated complex"/>
    <property type="evidence" value="ECO:0007669"/>
    <property type="project" value="TreeGrafter"/>
</dbReference>
<dbReference type="SMART" id="SM00129">
    <property type="entry name" value="KISc"/>
    <property type="match status" value="1"/>
</dbReference>
<dbReference type="GO" id="GO:0008017">
    <property type="term" value="F:microtubule binding"/>
    <property type="evidence" value="ECO:0007669"/>
    <property type="project" value="InterPro"/>
</dbReference>
<dbReference type="GO" id="GO:0003777">
    <property type="term" value="F:microtubule motor activity"/>
    <property type="evidence" value="ECO:0007669"/>
    <property type="project" value="InterPro"/>
</dbReference>
<evidence type="ECO:0000256" key="1">
    <source>
        <dbReference type="ARBA" id="ARBA00004496"/>
    </source>
</evidence>
<dbReference type="Proteomes" id="UP000654075">
    <property type="component" value="Unassembled WGS sequence"/>
</dbReference>
<dbReference type="InterPro" id="IPR027417">
    <property type="entry name" value="P-loop_NTPase"/>
</dbReference>
<dbReference type="GO" id="GO:0007052">
    <property type="term" value="P:mitotic spindle organization"/>
    <property type="evidence" value="ECO:0007669"/>
    <property type="project" value="TreeGrafter"/>
</dbReference>
<feature type="domain" description="Kinesin motor" evidence="7">
    <location>
        <begin position="15"/>
        <end position="357"/>
    </location>
</feature>
<name>A0A813G3A5_POLGL</name>
<dbReference type="InterPro" id="IPR027640">
    <property type="entry name" value="Kinesin-like_fam"/>
</dbReference>
<dbReference type="GO" id="GO:0005524">
    <property type="term" value="F:ATP binding"/>
    <property type="evidence" value="ECO:0007669"/>
    <property type="project" value="UniProtKB-UniRule"/>
</dbReference>
<dbReference type="PRINTS" id="PR00380">
    <property type="entry name" value="KINESINHEAVY"/>
</dbReference>
<dbReference type="Gene3D" id="2.60.200.20">
    <property type="match status" value="1"/>
</dbReference>
<dbReference type="Pfam" id="PF00225">
    <property type="entry name" value="Kinesin"/>
    <property type="match status" value="1"/>
</dbReference>
<dbReference type="GO" id="GO:0007018">
    <property type="term" value="P:microtubule-based movement"/>
    <property type="evidence" value="ECO:0007669"/>
    <property type="project" value="InterPro"/>
</dbReference>
<feature type="non-terminal residue" evidence="8">
    <location>
        <position position="1"/>
    </location>
</feature>
<reference evidence="8" key="1">
    <citation type="submission" date="2021-02" db="EMBL/GenBank/DDBJ databases">
        <authorList>
            <person name="Dougan E. K."/>
            <person name="Rhodes N."/>
            <person name="Thang M."/>
            <person name="Chan C."/>
        </authorList>
    </citation>
    <scope>NUCLEOTIDE SEQUENCE</scope>
</reference>
<dbReference type="OrthoDB" id="3176171at2759"/>
<keyword evidence="9" id="KW-1185">Reference proteome</keyword>
<evidence type="ECO:0000256" key="4">
    <source>
        <dbReference type="ARBA" id="ARBA00022840"/>
    </source>
</evidence>
<dbReference type="Gene3D" id="3.40.850.10">
    <property type="entry name" value="Kinesin motor domain"/>
    <property type="match status" value="1"/>
</dbReference>
<keyword evidence="2" id="KW-0963">Cytoplasm</keyword>
<evidence type="ECO:0000256" key="6">
    <source>
        <dbReference type="PROSITE-ProRule" id="PRU00283"/>
    </source>
</evidence>
<evidence type="ECO:0000313" key="8">
    <source>
        <dbReference type="EMBL" id="CAE8619133.1"/>
    </source>
</evidence>
<dbReference type="PROSITE" id="PS50067">
    <property type="entry name" value="KINESIN_MOTOR_2"/>
    <property type="match status" value="1"/>
</dbReference>
<dbReference type="PANTHER" id="PTHR47969:SF15">
    <property type="entry name" value="CHROMOSOME-ASSOCIATED KINESIN KIF4A-RELATED"/>
    <property type="match status" value="1"/>
</dbReference>
<keyword evidence="5" id="KW-0175">Coiled coil</keyword>
<dbReference type="SUPFAM" id="SSF52540">
    <property type="entry name" value="P-loop containing nucleoside triphosphate hydrolases"/>
    <property type="match status" value="1"/>
</dbReference>
<dbReference type="AlphaFoldDB" id="A0A813G3A5"/>
<keyword evidence="4 6" id="KW-0067">ATP-binding</keyword>
<proteinExistence type="inferred from homology"/>
<dbReference type="SUPFAM" id="SSF49879">
    <property type="entry name" value="SMAD/FHA domain"/>
    <property type="match status" value="1"/>
</dbReference>
<protein>
    <recommendedName>
        <fullName evidence="7">Kinesin motor domain-containing protein</fullName>
    </recommendedName>
</protein>
<evidence type="ECO:0000259" key="7">
    <source>
        <dbReference type="PROSITE" id="PS50067"/>
    </source>
</evidence>
<dbReference type="InterPro" id="IPR008984">
    <property type="entry name" value="SMAD_FHA_dom_sf"/>
</dbReference>
<dbReference type="GO" id="GO:0005737">
    <property type="term" value="C:cytoplasm"/>
    <property type="evidence" value="ECO:0007669"/>
    <property type="project" value="UniProtKB-SubCell"/>
</dbReference>
<evidence type="ECO:0000313" key="9">
    <source>
        <dbReference type="Proteomes" id="UP000654075"/>
    </source>
</evidence>
<dbReference type="PANTHER" id="PTHR47969">
    <property type="entry name" value="CHROMOSOME-ASSOCIATED KINESIN KIF4A-RELATED"/>
    <property type="match status" value="1"/>
</dbReference>
<gene>
    <name evidence="8" type="ORF">PGLA1383_LOCUS36725</name>
</gene>
<dbReference type="InterPro" id="IPR036961">
    <property type="entry name" value="Kinesin_motor_dom_sf"/>
</dbReference>
<dbReference type="EMBL" id="CAJNNV010026848">
    <property type="protein sequence ID" value="CAE8619133.1"/>
    <property type="molecule type" value="Genomic_DNA"/>
</dbReference>
<keyword evidence="6" id="KW-0505">Motor protein</keyword>
<feature type="binding site" evidence="6">
    <location>
        <begin position="112"/>
        <end position="119"/>
    </location>
    <ligand>
        <name>ATP</name>
        <dbReference type="ChEBI" id="CHEBI:30616"/>
    </ligand>
</feature>
<sequence>MDGSRCLGAVFRTRPLLAAVRLRPLLPHEAGEPLAVQAVPSSPSSSALPAVVVRRGPVDVLTCPAHLVFDEDEAGSVSSDGDSSQARLYTNILSDLVAEATTGASGTLVAYGGSGSGKSHSILGYGDQPGLIPRATLELFRLAAARRQQLQVWCSFLEVHQERLIDLLAPRAADHLEAAPDASRLLEVLELPGKGAQVIGLTECAVQSISEVQELVDFGLKRRAVASRLLGARGRSHTVLYLNFSTPQGDIWADESCQEAEPERTRLTFVDCAASEQRGRDPSLDGLWEALSDLAEGGSRARGLGRSFYRRSRLTQLLQDSLGGHERLVLLATITPTLCGAQEAQASLQLIQAAVDASAALLRNGREGLVSAPLGSRTNDLLRKELEVLRRKLLTEAALPRPGQEVGLKARAEALQRALQEREAVAVPFSQQLQQAELLREAQQSSLEVLGISSEEDLDQGAPYLMRLSSDPMLTGCLVHALGPGPLVLGAAVDTSTGGLLLEGLGMAPRHCQVTATVDGRLWIANLEPGRARLRVNGRPLETSHAEPLFHGDRVQLGWAHELQLVCGGRDDTLEIALEADCASSRPLHLLAEEATALAKELVSDPTDGWFHERFEVTTSAGGYGQAFRLQDSASTIVEGSVADQEAQLAVRSVLWSNEQGPAQEQVRFWSVSAFRSHVDKMR</sequence>
<organism evidence="8 9">
    <name type="scientific">Polarella glacialis</name>
    <name type="common">Dinoflagellate</name>
    <dbReference type="NCBI Taxonomy" id="89957"/>
    <lineage>
        <taxon>Eukaryota</taxon>
        <taxon>Sar</taxon>
        <taxon>Alveolata</taxon>
        <taxon>Dinophyceae</taxon>
        <taxon>Suessiales</taxon>
        <taxon>Suessiaceae</taxon>
        <taxon>Polarella</taxon>
    </lineage>
</organism>
<comment type="caution">
    <text evidence="8">The sequence shown here is derived from an EMBL/GenBank/DDBJ whole genome shotgun (WGS) entry which is preliminary data.</text>
</comment>
<accession>A0A813G3A5</accession>
<evidence type="ECO:0000256" key="5">
    <source>
        <dbReference type="ARBA" id="ARBA00023054"/>
    </source>
</evidence>
<comment type="similarity">
    <text evidence="6">Belongs to the TRAFAC class myosin-kinesin ATPase superfamily. Kinesin family.</text>
</comment>
<evidence type="ECO:0000256" key="3">
    <source>
        <dbReference type="ARBA" id="ARBA00022741"/>
    </source>
</evidence>
<dbReference type="InterPro" id="IPR001752">
    <property type="entry name" value="Kinesin_motor_dom"/>
</dbReference>
<comment type="subcellular location">
    <subcellularLocation>
        <location evidence="1">Cytoplasm</location>
    </subcellularLocation>
</comment>
<keyword evidence="3 6" id="KW-0547">Nucleotide-binding</keyword>
<evidence type="ECO:0000256" key="2">
    <source>
        <dbReference type="ARBA" id="ARBA00022490"/>
    </source>
</evidence>
<dbReference type="GO" id="GO:0051231">
    <property type="term" value="P:spindle elongation"/>
    <property type="evidence" value="ECO:0007669"/>
    <property type="project" value="TreeGrafter"/>
</dbReference>